<dbReference type="PROSITE" id="PS00522">
    <property type="entry name" value="DNA_POLYMERASE_X"/>
    <property type="match status" value="1"/>
</dbReference>
<dbReference type="SUPFAM" id="SSF47802">
    <property type="entry name" value="DNA polymerase beta, N-terminal domain-like"/>
    <property type="match status" value="1"/>
</dbReference>
<accession>A0A2A9NMC6</accession>
<evidence type="ECO:0000256" key="13">
    <source>
        <dbReference type="ARBA" id="ARBA00023125"/>
    </source>
</evidence>
<evidence type="ECO:0000256" key="19">
    <source>
        <dbReference type="SAM" id="MobiDB-lite"/>
    </source>
</evidence>
<comment type="catalytic activity">
    <reaction evidence="17">
        <text>DNA(n) + a 2'-deoxyribonucleoside 5'-triphosphate = DNA(n+1) + diphosphate</text>
        <dbReference type="Rhea" id="RHEA:22508"/>
        <dbReference type="Rhea" id="RHEA-COMP:17339"/>
        <dbReference type="Rhea" id="RHEA-COMP:17340"/>
        <dbReference type="ChEBI" id="CHEBI:33019"/>
        <dbReference type="ChEBI" id="CHEBI:61560"/>
        <dbReference type="ChEBI" id="CHEBI:173112"/>
        <dbReference type="EC" id="2.7.7.7"/>
    </reaction>
</comment>
<keyword evidence="13" id="KW-0238">DNA-binding</keyword>
<dbReference type="InterPro" id="IPR018944">
    <property type="entry name" value="DNA_pol_lambd_fingers_domain"/>
</dbReference>
<keyword evidence="12" id="KW-0239">DNA-directed DNA polymerase</keyword>
<dbReference type="InterPro" id="IPR029398">
    <property type="entry name" value="PolB_thumb"/>
</dbReference>
<dbReference type="InterPro" id="IPR019843">
    <property type="entry name" value="DNA_pol-X_BS"/>
</dbReference>
<dbReference type="InterPro" id="IPR010996">
    <property type="entry name" value="HHH_MUS81"/>
</dbReference>
<evidence type="ECO:0000256" key="15">
    <source>
        <dbReference type="ARBA" id="ARBA00023239"/>
    </source>
</evidence>
<dbReference type="Pfam" id="PF14716">
    <property type="entry name" value="HHH_8"/>
    <property type="match status" value="1"/>
</dbReference>
<sequence length="554" mass="63042">MPSTKREPSPSSDDDEQGTKKRRFHSWEPHSAQDLIKVFILQTKLLPQAISDLYTLLETLNDNLDSCLYPKLELCTELPDADVIITAIRMRKRLERHIEWRLAREKAIVTPDWLRVSVKEGHPVDFKRFAAIKELRHTEAEAERDDPDATGPKPDFHPRSDLAITSDRVMANYASRYACTRASPLICPNQSLVTELAILQRHRELEGKDINALSYGRAIAVLKAFPRVITSEVQVKKLPHLGDKIQSKIREFIHKGSIQECRMITASDRYQALSAFTTIHGIGPTTARKLYEIGLRSLEDMERYYDVPAGIDSSQLASLEETVYTPNGKPVRRKSQMPELSVKVALALRKDLATTIPREEVEEMHETVMKQLNELQPGCVSTVVGGYRRGKPQSNDVDIVISHSDLHHGGNIIKGLGKKLTARLVERGLVTHVMHISGFHKPDALRQTHWDSLEKALTVFILPDDGKHKRIYRRLDLIFASPDAYWTAVIGWSGSKMFERDLRLWAKEEKGLKFDSTGLTRRHDSKVYTPKSEKEVFEILGLDWIDPTMRNADV</sequence>
<keyword evidence="7" id="KW-0548">Nucleotidyltransferase</keyword>
<dbReference type="InterPro" id="IPR002054">
    <property type="entry name" value="DNA-dir_DNA_pol_X"/>
</dbReference>
<keyword evidence="10" id="KW-0227">DNA damage</keyword>
<dbReference type="InterPro" id="IPR043519">
    <property type="entry name" value="NT_sf"/>
</dbReference>
<evidence type="ECO:0000256" key="6">
    <source>
        <dbReference type="ARBA" id="ARBA00022679"/>
    </source>
</evidence>
<dbReference type="PRINTS" id="PR00869">
    <property type="entry name" value="DNAPOLX"/>
</dbReference>
<evidence type="ECO:0000256" key="18">
    <source>
        <dbReference type="PIRSR" id="PIRSR622312-50"/>
    </source>
</evidence>
<dbReference type="InterPro" id="IPR001726">
    <property type="entry name" value="TdT/Mu"/>
</dbReference>
<comment type="cofactor">
    <cofactor evidence="1">
        <name>Mg(2+)</name>
        <dbReference type="ChEBI" id="CHEBI:18420"/>
    </cofactor>
</comment>
<dbReference type="SUPFAM" id="SSF81585">
    <property type="entry name" value="PsbU/PolX domain-like"/>
    <property type="match status" value="1"/>
</dbReference>
<dbReference type="InterPro" id="IPR037160">
    <property type="entry name" value="DNA_Pol_thumb_sf"/>
</dbReference>
<dbReference type="GO" id="GO:0006303">
    <property type="term" value="P:double-strand break repair via nonhomologous end joining"/>
    <property type="evidence" value="ECO:0007669"/>
    <property type="project" value="TreeGrafter"/>
</dbReference>
<evidence type="ECO:0000256" key="1">
    <source>
        <dbReference type="ARBA" id="ARBA00001946"/>
    </source>
</evidence>
<evidence type="ECO:0000256" key="3">
    <source>
        <dbReference type="ARBA" id="ARBA00008323"/>
    </source>
</evidence>
<evidence type="ECO:0000256" key="7">
    <source>
        <dbReference type="ARBA" id="ARBA00022695"/>
    </source>
</evidence>
<evidence type="ECO:0000313" key="21">
    <source>
        <dbReference type="EMBL" id="PFH52135.1"/>
    </source>
</evidence>
<evidence type="ECO:0000256" key="9">
    <source>
        <dbReference type="ARBA" id="ARBA00022723"/>
    </source>
</evidence>
<dbReference type="InterPro" id="IPR022312">
    <property type="entry name" value="DNA_pol_X"/>
</dbReference>
<dbReference type="EC" id="2.7.7.7" evidence="4"/>
<dbReference type="GO" id="GO:0003677">
    <property type="term" value="F:DNA binding"/>
    <property type="evidence" value="ECO:0007669"/>
    <property type="project" value="UniProtKB-KW"/>
</dbReference>
<dbReference type="Pfam" id="PF10391">
    <property type="entry name" value="DNA_pol_lambd_f"/>
    <property type="match status" value="1"/>
</dbReference>
<feature type="domain" description="DNA-directed DNA polymerase X" evidence="20">
    <location>
        <begin position="187"/>
        <end position="551"/>
    </location>
</feature>
<dbReference type="OrthoDB" id="205514at2759"/>
<dbReference type="CDD" id="cd00141">
    <property type="entry name" value="NT_POLXc"/>
    <property type="match status" value="1"/>
</dbReference>
<dbReference type="SMART" id="SM00483">
    <property type="entry name" value="POLXc"/>
    <property type="match status" value="1"/>
</dbReference>
<evidence type="ECO:0000256" key="4">
    <source>
        <dbReference type="ARBA" id="ARBA00012417"/>
    </source>
</evidence>
<evidence type="ECO:0000256" key="12">
    <source>
        <dbReference type="ARBA" id="ARBA00022932"/>
    </source>
</evidence>
<dbReference type="Pfam" id="PF14791">
    <property type="entry name" value="DNA_pol_B_thumb"/>
    <property type="match status" value="1"/>
</dbReference>
<evidence type="ECO:0000259" key="20">
    <source>
        <dbReference type="SMART" id="SM00483"/>
    </source>
</evidence>
<evidence type="ECO:0000256" key="2">
    <source>
        <dbReference type="ARBA" id="ARBA00004123"/>
    </source>
</evidence>
<evidence type="ECO:0000256" key="17">
    <source>
        <dbReference type="ARBA" id="ARBA00049244"/>
    </source>
</evidence>
<evidence type="ECO:0000256" key="14">
    <source>
        <dbReference type="ARBA" id="ARBA00023204"/>
    </source>
</evidence>
<dbReference type="Gene3D" id="3.30.210.10">
    <property type="entry name" value="DNA polymerase, thumb domain"/>
    <property type="match status" value="1"/>
</dbReference>
<keyword evidence="6" id="KW-0808">Transferase</keyword>
<dbReference type="Gene3D" id="3.30.460.10">
    <property type="entry name" value="Beta Polymerase, domain 2"/>
    <property type="match status" value="1"/>
</dbReference>
<feature type="active site" description="Nucleophile; Schiff-base intermediate with DNA; for 5'-dRP lyase activity" evidence="18">
    <location>
        <position position="248"/>
    </location>
</feature>
<keyword evidence="16" id="KW-0539">Nucleus</keyword>
<reference evidence="21 22" key="1">
    <citation type="submission" date="2014-02" db="EMBL/GenBank/DDBJ databases">
        <title>Transposable element dynamics among asymbiotic and ectomycorrhizal Amanita fungi.</title>
        <authorList>
            <consortium name="DOE Joint Genome Institute"/>
            <person name="Hess J."/>
            <person name="Skrede I."/>
            <person name="Wolfe B."/>
            <person name="LaButti K."/>
            <person name="Ohm R.A."/>
            <person name="Grigoriev I.V."/>
            <person name="Pringle A."/>
        </authorList>
    </citation>
    <scope>NUCLEOTIDE SEQUENCE [LARGE SCALE GENOMIC DNA]</scope>
    <source>
        <strain evidence="21 22">SKay4041</strain>
    </source>
</reference>
<evidence type="ECO:0000256" key="8">
    <source>
        <dbReference type="ARBA" id="ARBA00022705"/>
    </source>
</evidence>
<protein>
    <recommendedName>
        <fullName evidence="4">DNA-directed DNA polymerase</fullName>
        <ecNumber evidence="4">2.7.7.7</ecNumber>
    </recommendedName>
</protein>
<dbReference type="GO" id="GO:0006260">
    <property type="term" value="P:DNA replication"/>
    <property type="evidence" value="ECO:0007669"/>
    <property type="project" value="UniProtKB-KW"/>
</dbReference>
<keyword evidence="8" id="KW-0235">DNA replication</keyword>
<keyword evidence="11" id="KW-0460">Magnesium</keyword>
<evidence type="ECO:0000256" key="5">
    <source>
        <dbReference type="ARBA" id="ARBA00022634"/>
    </source>
</evidence>
<proteinExistence type="inferred from homology"/>
<dbReference type="PRINTS" id="PR00871">
    <property type="entry name" value="DNAPOLXTDT"/>
</dbReference>
<dbReference type="InterPro" id="IPR028207">
    <property type="entry name" value="DNA_pol_B_palm_palm"/>
</dbReference>
<dbReference type="PANTHER" id="PTHR11276">
    <property type="entry name" value="DNA POLYMERASE TYPE-X FAMILY MEMBER"/>
    <property type="match status" value="1"/>
</dbReference>
<dbReference type="Gene3D" id="1.10.150.20">
    <property type="entry name" value="5' to 3' exonuclease, C-terminal subdomain"/>
    <property type="match status" value="1"/>
</dbReference>
<keyword evidence="14" id="KW-0234">DNA repair</keyword>
<dbReference type="EMBL" id="KZ301981">
    <property type="protein sequence ID" value="PFH52135.1"/>
    <property type="molecule type" value="Genomic_DNA"/>
</dbReference>
<dbReference type="GO" id="GO:0046872">
    <property type="term" value="F:metal ion binding"/>
    <property type="evidence" value="ECO:0007669"/>
    <property type="project" value="UniProtKB-KW"/>
</dbReference>
<feature type="region of interest" description="Disordered" evidence="19">
    <location>
        <begin position="138"/>
        <end position="161"/>
    </location>
</feature>
<comment type="subcellular location">
    <subcellularLocation>
        <location evidence="2">Nucleus</location>
    </subcellularLocation>
</comment>
<dbReference type="Gene3D" id="1.10.150.110">
    <property type="entry name" value="DNA polymerase beta, N-terminal domain-like"/>
    <property type="match status" value="1"/>
</dbReference>
<dbReference type="PANTHER" id="PTHR11276:SF28">
    <property type="entry name" value="DNA POLYMERASE LAMBDA"/>
    <property type="match status" value="1"/>
</dbReference>
<dbReference type="FunFam" id="3.30.210.10:FF:000005">
    <property type="entry name" value="DNA polymerase IV"/>
    <property type="match status" value="1"/>
</dbReference>
<keyword evidence="9" id="KW-0479">Metal-binding</keyword>
<dbReference type="FunFam" id="1.10.150.110:FF:000005">
    <property type="entry name" value="DNA polymerase POL4"/>
    <property type="match status" value="1"/>
</dbReference>
<keyword evidence="5" id="KW-0237">DNA synthesis</keyword>
<dbReference type="GO" id="GO:0005634">
    <property type="term" value="C:nucleus"/>
    <property type="evidence" value="ECO:0007669"/>
    <property type="project" value="UniProtKB-SubCell"/>
</dbReference>
<dbReference type="AlphaFoldDB" id="A0A2A9NMC6"/>
<dbReference type="Pfam" id="PF14792">
    <property type="entry name" value="DNA_pol_B_palm"/>
    <property type="match status" value="1"/>
</dbReference>
<evidence type="ECO:0000313" key="22">
    <source>
        <dbReference type="Proteomes" id="UP000242287"/>
    </source>
</evidence>
<dbReference type="GO" id="GO:0003887">
    <property type="term" value="F:DNA-directed DNA polymerase activity"/>
    <property type="evidence" value="ECO:0007669"/>
    <property type="project" value="UniProtKB-KW"/>
</dbReference>
<dbReference type="STRING" id="703135.A0A2A9NMC6"/>
<evidence type="ECO:0000256" key="10">
    <source>
        <dbReference type="ARBA" id="ARBA00022763"/>
    </source>
</evidence>
<keyword evidence="22" id="KW-1185">Reference proteome</keyword>
<comment type="similarity">
    <text evidence="3">Belongs to the DNA polymerase type-X family.</text>
</comment>
<dbReference type="SUPFAM" id="SSF81301">
    <property type="entry name" value="Nucleotidyltransferase"/>
    <property type="match status" value="1"/>
</dbReference>
<organism evidence="21 22">
    <name type="scientific">Amanita thiersii Skay4041</name>
    <dbReference type="NCBI Taxonomy" id="703135"/>
    <lineage>
        <taxon>Eukaryota</taxon>
        <taxon>Fungi</taxon>
        <taxon>Dikarya</taxon>
        <taxon>Basidiomycota</taxon>
        <taxon>Agaricomycotina</taxon>
        <taxon>Agaricomycetes</taxon>
        <taxon>Agaricomycetidae</taxon>
        <taxon>Agaricales</taxon>
        <taxon>Pluteineae</taxon>
        <taxon>Amanitaceae</taxon>
        <taxon>Amanita</taxon>
    </lineage>
</organism>
<feature type="region of interest" description="Disordered" evidence="19">
    <location>
        <begin position="1"/>
        <end position="25"/>
    </location>
</feature>
<name>A0A2A9NMC6_9AGAR</name>
<gene>
    <name evidence="21" type="ORF">AMATHDRAFT_2383</name>
</gene>
<dbReference type="InterPro" id="IPR027421">
    <property type="entry name" value="DNA_pol_lamdba_lyase_dom_sf"/>
</dbReference>
<evidence type="ECO:0000256" key="11">
    <source>
        <dbReference type="ARBA" id="ARBA00022842"/>
    </source>
</evidence>
<dbReference type="Proteomes" id="UP000242287">
    <property type="component" value="Unassembled WGS sequence"/>
</dbReference>
<dbReference type="GO" id="GO:0016829">
    <property type="term" value="F:lyase activity"/>
    <property type="evidence" value="ECO:0007669"/>
    <property type="project" value="UniProtKB-KW"/>
</dbReference>
<keyword evidence="15" id="KW-0456">Lyase</keyword>
<evidence type="ECO:0000256" key="16">
    <source>
        <dbReference type="ARBA" id="ARBA00023242"/>
    </source>
</evidence>